<proteinExistence type="inferred from homology"/>
<dbReference type="SUPFAM" id="SSF55418">
    <property type="entry name" value="eIF4e-like"/>
    <property type="match status" value="1"/>
</dbReference>
<dbReference type="KEGG" id="mbe:MBM_06751"/>
<dbReference type="InterPro" id="IPR023398">
    <property type="entry name" value="TIF_eIF4e-like"/>
</dbReference>
<dbReference type="PANTHER" id="PTHR31977">
    <property type="entry name" value="UPF0696 PROTEIN C11ORF68"/>
    <property type="match status" value="1"/>
</dbReference>
<dbReference type="Gene3D" id="3.30.760.10">
    <property type="entry name" value="RNA Cap, Translation Initiation Factor Eif4e"/>
    <property type="match status" value="1"/>
</dbReference>
<dbReference type="OrthoDB" id="10067381at2759"/>
<accession>K1WC89</accession>
<evidence type="ECO:0000313" key="3">
    <source>
        <dbReference type="Proteomes" id="UP000006753"/>
    </source>
</evidence>
<dbReference type="GeneID" id="18762686"/>
<reference evidence="2 3" key="1">
    <citation type="journal article" date="2012" name="BMC Genomics">
        <title>Sequencing the genome of Marssonina brunnea reveals fungus-poplar co-evolution.</title>
        <authorList>
            <person name="Zhu S."/>
            <person name="Cao Y.-Z."/>
            <person name="Jiang C."/>
            <person name="Tan B.-Y."/>
            <person name="Wang Z."/>
            <person name="Feng S."/>
            <person name="Zhang L."/>
            <person name="Su X.-H."/>
            <person name="Brejova B."/>
            <person name="Vinar T."/>
            <person name="Xu M."/>
            <person name="Wang M.-X."/>
            <person name="Zhang S.-G."/>
            <person name="Huang M.-R."/>
            <person name="Wu R."/>
            <person name="Zhou Y."/>
        </authorList>
    </citation>
    <scope>NUCLEOTIDE SEQUENCE [LARGE SCALE GENOMIC DNA]</scope>
    <source>
        <strain evidence="2 3">MB_m1</strain>
    </source>
</reference>
<comment type="similarity">
    <text evidence="1">Belongs to the UPF0696 family.</text>
</comment>
<dbReference type="InParanoid" id="K1WC89"/>
<dbReference type="EMBL" id="JH921443">
    <property type="protein sequence ID" value="EKD14990.1"/>
    <property type="molecule type" value="Genomic_DNA"/>
</dbReference>
<dbReference type="OMA" id="RPIYYKC"/>
<dbReference type="PANTHER" id="PTHR31977:SF1">
    <property type="entry name" value="UPF0696 PROTEIN C11ORF68"/>
    <property type="match status" value="1"/>
</dbReference>
<dbReference type="AlphaFoldDB" id="K1WC89"/>
<evidence type="ECO:0000313" key="2">
    <source>
        <dbReference type="EMBL" id="EKD14990.1"/>
    </source>
</evidence>
<protein>
    <submittedName>
        <fullName evidence="2">DNA polymerase II large subunit-like protein</fullName>
    </submittedName>
</protein>
<dbReference type="Pfam" id="PF08939">
    <property type="entry name" value="Bles03"/>
    <property type="match status" value="1"/>
</dbReference>
<name>K1WC89_MARBU</name>
<organism evidence="2 3">
    <name type="scientific">Marssonina brunnea f. sp. multigermtubi (strain MB_m1)</name>
    <name type="common">Marssonina leaf spot fungus</name>
    <dbReference type="NCBI Taxonomy" id="1072389"/>
    <lineage>
        <taxon>Eukaryota</taxon>
        <taxon>Fungi</taxon>
        <taxon>Dikarya</taxon>
        <taxon>Ascomycota</taxon>
        <taxon>Pezizomycotina</taxon>
        <taxon>Leotiomycetes</taxon>
        <taxon>Helotiales</taxon>
        <taxon>Drepanopezizaceae</taxon>
        <taxon>Drepanopeziza</taxon>
    </lineage>
</organism>
<dbReference type="HOGENOM" id="CLU_051869_0_2_1"/>
<dbReference type="eggNOG" id="ENOG502SG47">
    <property type="taxonomic scope" value="Eukaryota"/>
</dbReference>
<dbReference type="Proteomes" id="UP000006753">
    <property type="component" value="Unassembled WGS sequence"/>
</dbReference>
<gene>
    <name evidence="2" type="ORF">MBM_06751</name>
</gene>
<evidence type="ECO:0000256" key="1">
    <source>
        <dbReference type="ARBA" id="ARBA00010568"/>
    </source>
</evidence>
<sequence>MTDAGYFSDESDFYGDETTRNELEVRAMNFDADEWWAKRRPSLIDIARENTEAAAKSEKKKALLYNPYAGFRCARQLEEKVENFLERLPPATTPVSEDFPWIYIANPYHKAEKGQGRRKLADEEAPSTGDANWAEFVREGTRLLHQLTDLRHEVEKQNPKKAKSTITTMIKDRKDSIVDKILDKAEELKCTSGKWMIFCEPKDVNLFWARVAEDTANANLGIAAKVTPDNGQDRSDRLICVYTKDFNNEEDISRVLYKLKELEVAGKGKQIFYKCDAYTYLGLTSTNEYGIKASMYGSKDFFDAKPGVKKERMRRRLLYKAKKDYGGVARVDYE</sequence>
<dbReference type="InterPro" id="IPR015034">
    <property type="entry name" value="Bles03"/>
</dbReference>
<keyword evidence="3" id="KW-1185">Reference proteome</keyword>